<dbReference type="InterPro" id="IPR029058">
    <property type="entry name" value="AB_hydrolase_fold"/>
</dbReference>
<dbReference type="Gene3D" id="3.40.50.1820">
    <property type="entry name" value="alpha/beta hydrolase"/>
    <property type="match status" value="1"/>
</dbReference>
<dbReference type="Pfam" id="PF20434">
    <property type="entry name" value="BD-FAE"/>
    <property type="match status" value="1"/>
</dbReference>
<dbReference type="SUPFAM" id="SSF53474">
    <property type="entry name" value="alpha/beta-Hydrolases"/>
    <property type="match status" value="1"/>
</dbReference>
<dbReference type="PANTHER" id="PTHR48081">
    <property type="entry name" value="AB HYDROLASE SUPERFAMILY PROTEIN C4A8.06C"/>
    <property type="match status" value="1"/>
</dbReference>
<evidence type="ECO:0000259" key="2">
    <source>
        <dbReference type="Pfam" id="PF20434"/>
    </source>
</evidence>
<proteinExistence type="predicted"/>
<evidence type="ECO:0000313" key="4">
    <source>
        <dbReference type="Proteomes" id="UP000631653"/>
    </source>
</evidence>
<protein>
    <submittedName>
        <fullName evidence="3">Prolyl oligopeptidase family serine peptidase</fullName>
    </submittedName>
</protein>
<dbReference type="Proteomes" id="UP000631653">
    <property type="component" value="Unassembled WGS sequence"/>
</dbReference>
<accession>A0ABX0JYZ5</accession>
<sequence length="328" mass="35466">MSISRRKITLHGAAALATAAMGGCTDRHSRRNAVEMAYPDIALPTGDDHIPLWPDTPPGGGGPQGAPRLSHYGAMTHIATPIISVHRPARPNGAAVIVAAGGGYRYLQMMKEAVRPAEWLNSLGITAFILIYRLPDEGWKVGRLAPFQDAQRAIRLVRFHAATFGIDPDRIGALGFSAGGHLLGMCAIRPEWKTYEPVDAADAQSLGLSLTMLAYPVITLEPPYQRTATRRSLIGNVLDQRQCADWSVQTYVRPGDPPFFLVQAADDRISSPANTEILEDACYHDDVPVVRHLFPTGGHGFGMGRPGLPCSAWPGMAADWMRGRGFIA</sequence>
<dbReference type="InterPro" id="IPR050300">
    <property type="entry name" value="GDXG_lipolytic_enzyme"/>
</dbReference>
<dbReference type="EMBL" id="WOSY01000007">
    <property type="protein sequence ID" value="NHN88696.1"/>
    <property type="molecule type" value="Genomic_DNA"/>
</dbReference>
<dbReference type="InterPro" id="IPR049492">
    <property type="entry name" value="BD-FAE-like_dom"/>
</dbReference>
<name>A0ABX0JYZ5_9PROT</name>
<evidence type="ECO:0000313" key="3">
    <source>
        <dbReference type="EMBL" id="NHN88696.1"/>
    </source>
</evidence>
<organism evidence="3 4">
    <name type="scientific">Acetobacter conturbans</name>
    <dbReference type="NCBI Taxonomy" id="1737472"/>
    <lineage>
        <taxon>Bacteria</taxon>
        <taxon>Pseudomonadati</taxon>
        <taxon>Pseudomonadota</taxon>
        <taxon>Alphaproteobacteria</taxon>
        <taxon>Acetobacterales</taxon>
        <taxon>Acetobacteraceae</taxon>
        <taxon>Acetobacter</taxon>
    </lineage>
</organism>
<feature type="domain" description="BD-FAE-like" evidence="2">
    <location>
        <begin position="124"/>
        <end position="279"/>
    </location>
</feature>
<gene>
    <name evidence="3" type="ORF">GOB81_08640</name>
</gene>
<comment type="caution">
    <text evidence="3">The sequence shown here is derived from an EMBL/GenBank/DDBJ whole genome shotgun (WGS) entry which is preliminary data.</text>
</comment>
<dbReference type="PROSITE" id="PS51257">
    <property type="entry name" value="PROKAR_LIPOPROTEIN"/>
    <property type="match status" value="1"/>
</dbReference>
<keyword evidence="1" id="KW-0378">Hydrolase</keyword>
<evidence type="ECO:0000256" key="1">
    <source>
        <dbReference type="ARBA" id="ARBA00022801"/>
    </source>
</evidence>
<dbReference type="RefSeq" id="WP_173570022.1">
    <property type="nucleotide sequence ID" value="NZ_WOSY01000007.1"/>
</dbReference>
<reference evidence="3 4" key="1">
    <citation type="journal article" date="2020" name="Int. J. Syst. Evol. Microbiol.">
        <title>Novel acetic acid bacteria from cider fermentations: Acetobacter conturbans sp. nov. and Acetobacter fallax sp. nov.</title>
        <authorList>
            <person name="Sombolestani A.S."/>
            <person name="Cleenwerck I."/>
            <person name="Cnockaert M."/>
            <person name="Borremans W."/>
            <person name="Wieme A.D."/>
            <person name="De Vuyst L."/>
            <person name="Vandamme P."/>
        </authorList>
    </citation>
    <scope>NUCLEOTIDE SEQUENCE [LARGE SCALE GENOMIC DNA]</scope>
    <source>
        <strain evidence="3 4">LMG 1627</strain>
    </source>
</reference>
<keyword evidence="4" id="KW-1185">Reference proteome</keyword>
<dbReference type="PANTHER" id="PTHR48081:SF6">
    <property type="entry name" value="PEPTIDASE S9 PROLYL OLIGOPEPTIDASE CATALYTIC DOMAIN-CONTAINING PROTEIN"/>
    <property type="match status" value="1"/>
</dbReference>